<evidence type="ECO:0000256" key="1">
    <source>
        <dbReference type="SAM" id="MobiDB-lite"/>
    </source>
</evidence>
<gene>
    <name evidence="2" type="ORF">APZ42_026639</name>
</gene>
<dbReference type="OrthoDB" id="6083831at2759"/>
<organism evidence="2 3">
    <name type="scientific">Daphnia magna</name>
    <dbReference type="NCBI Taxonomy" id="35525"/>
    <lineage>
        <taxon>Eukaryota</taxon>
        <taxon>Metazoa</taxon>
        <taxon>Ecdysozoa</taxon>
        <taxon>Arthropoda</taxon>
        <taxon>Crustacea</taxon>
        <taxon>Branchiopoda</taxon>
        <taxon>Diplostraca</taxon>
        <taxon>Cladocera</taxon>
        <taxon>Anomopoda</taxon>
        <taxon>Daphniidae</taxon>
        <taxon>Daphnia</taxon>
    </lineage>
</organism>
<dbReference type="EMBL" id="LRGB01002101">
    <property type="protein sequence ID" value="KZS09155.1"/>
    <property type="molecule type" value="Genomic_DNA"/>
</dbReference>
<evidence type="ECO:0000313" key="2">
    <source>
        <dbReference type="EMBL" id="KZS09155.1"/>
    </source>
</evidence>
<accession>A0A164S1L4</accession>
<feature type="compositionally biased region" description="Low complexity" evidence="1">
    <location>
        <begin position="1"/>
        <end position="17"/>
    </location>
</feature>
<reference evidence="2 3" key="1">
    <citation type="submission" date="2016-03" db="EMBL/GenBank/DDBJ databases">
        <title>EvidentialGene: Evidence-directed Construction of Genes on Genomes.</title>
        <authorList>
            <person name="Gilbert D.G."/>
            <person name="Choi J.-H."/>
            <person name="Mockaitis K."/>
            <person name="Colbourne J."/>
            <person name="Pfrender M."/>
        </authorList>
    </citation>
    <scope>NUCLEOTIDE SEQUENCE [LARGE SCALE GENOMIC DNA]</scope>
    <source>
        <strain evidence="2 3">Xinb3</strain>
        <tissue evidence="2">Complete organism</tissue>
    </source>
</reference>
<feature type="compositionally biased region" description="Basic and acidic residues" evidence="1">
    <location>
        <begin position="18"/>
        <end position="80"/>
    </location>
</feature>
<name>A0A164S1L4_9CRUS</name>
<proteinExistence type="predicted"/>
<evidence type="ECO:0000313" key="3">
    <source>
        <dbReference type="Proteomes" id="UP000076858"/>
    </source>
</evidence>
<keyword evidence="3" id="KW-1185">Reference proteome</keyword>
<dbReference type="AlphaFoldDB" id="A0A164S1L4"/>
<sequence>MADSNPSSSSSSSLVSPEESHRSNRNRDRANLSRERIILDQARKQELQERRLEAHREREQQERDRQRRGDRRQEGDRNGNSDEPTGESPPQRKFSVPKRRLRVVRDWMTSTLSPSEAKQLQERWIPLWPGVLRISEAEAEEKSLKAEQYKVLDVARPVLYLKEQMAEGEDQNSPMAEAVDVALHLWDHTFYEITASCRENLLKVSDPKFVSLLKEQERFNTKQCGALFGSHLIKEMVKEATNDQKLRSIGYEHTNTHIVLPFLCPSAAKLESCPLQIINIYILLQTLGYETCRIYRDKLVTNEQSTQFDVMLNQHFNEEWKVSPLTLWRITFYHMSFEETRGNMQMGKDQLEICEQEIKSLLEKRKIEPIEPGRGFISCLFVIPKRTGGFRPIVNLKALVKPVYFKMDSECWISVQHFYASFRIIGVDMTSSQHQIQSCARLDGTRKNNLHRTVRNSDVANSCPPASVTRLRFYTGKSMPTIYKKGVGGHDFYIEIPLPYIETSVQYPAQKSEHRFNFLKPPIGGVTRRRTSLELPIEYIDI</sequence>
<protein>
    <submittedName>
        <fullName evidence="2">Uncharacterized protein</fullName>
    </submittedName>
</protein>
<feature type="region of interest" description="Disordered" evidence="1">
    <location>
        <begin position="1"/>
        <end position="98"/>
    </location>
</feature>
<comment type="caution">
    <text evidence="2">The sequence shown here is derived from an EMBL/GenBank/DDBJ whole genome shotgun (WGS) entry which is preliminary data.</text>
</comment>
<dbReference type="Proteomes" id="UP000076858">
    <property type="component" value="Unassembled WGS sequence"/>
</dbReference>
<dbReference type="Gene3D" id="3.10.10.10">
    <property type="entry name" value="HIV Type 1 Reverse Transcriptase, subunit A, domain 1"/>
    <property type="match status" value="1"/>
</dbReference>